<gene>
    <name evidence="3" type="ORF">HLH21_01870</name>
</gene>
<dbReference type="EMBL" id="JABEQH010000002">
    <property type="protein sequence ID" value="MBB2174672.1"/>
    <property type="molecule type" value="Genomic_DNA"/>
</dbReference>
<keyword evidence="1" id="KW-0663">Pyridoxal phosphate</keyword>
<dbReference type="SUPFAM" id="SSF53383">
    <property type="entry name" value="PLP-dependent transferases"/>
    <property type="match status" value="1"/>
</dbReference>
<dbReference type="RefSeq" id="WP_182940535.1">
    <property type="nucleotide sequence ID" value="NZ_JABEQH010000002.1"/>
</dbReference>
<dbReference type="InterPro" id="IPR015424">
    <property type="entry name" value="PyrdxlP-dep_Trfase"/>
</dbReference>
<dbReference type="Pfam" id="PF00266">
    <property type="entry name" value="Aminotran_5"/>
    <property type="match status" value="1"/>
</dbReference>
<dbReference type="InterPro" id="IPR015421">
    <property type="entry name" value="PyrdxlP-dep_Trfase_major"/>
</dbReference>
<keyword evidence="3" id="KW-0808">Transferase</keyword>
<evidence type="ECO:0000256" key="1">
    <source>
        <dbReference type="ARBA" id="ARBA00022898"/>
    </source>
</evidence>
<organism evidence="3 4">
    <name type="scientific">Gluconacetobacter johannae</name>
    <dbReference type="NCBI Taxonomy" id="112140"/>
    <lineage>
        <taxon>Bacteria</taxon>
        <taxon>Pseudomonadati</taxon>
        <taxon>Pseudomonadota</taxon>
        <taxon>Alphaproteobacteria</taxon>
        <taxon>Acetobacterales</taxon>
        <taxon>Acetobacteraceae</taxon>
        <taxon>Gluconacetobacter</taxon>
    </lineage>
</organism>
<reference evidence="3 4" key="1">
    <citation type="submission" date="2020-04" db="EMBL/GenBank/DDBJ databases">
        <title>Description of novel Gluconacetobacter.</title>
        <authorList>
            <person name="Sombolestani A."/>
        </authorList>
    </citation>
    <scope>NUCLEOTIDE SEQUENCE [LARGE SCALE GENOMIC DNA]</scope>
    <source>
        <strain evidence="3 4">LMG 21312</strain>
    </source>
</reference>
<sequence>MSDPTTRWIAPARAETGVYLANAACGLASAPVLEAVTGHLLREAERGATWAAAEARERLEAGYGHAARLIGARPDEIAFVESGNGALRALLLSVGLRAGDRVLVDRACWGGTLAMLRGLDGVSIDVMATDAQGETDIAATRAAVRPGTRLVLTTWCPAVSGLVNPADELGALAAEIGAVHLVDACQALGQMPVDVGALRCDGLVASGRKWLRGPRGTAVLYASRRFLARTQAVMADQFGAGREDARRYEGGEAFIAGRLGLAAAIEGALTLGLPFIRARIADRAARLRDGLRALPGVRLQDWGAVLSGIVSFTIDGLDAADIVKRLEQGGVTASAVPAPYAPFEMAARGLPAIVRLAPHVFTTDAGLDRAVGIVKALA</sequence>
<evidence type="ECO:0000313" key="4">
    <source>
        <dbReference type="Proteomes" id="UP000561066"/>
    </source>
</evidence>
<dbReference type="InterPro" id="IPR015422">
    <property type="entry name" value="PyrdxlP-dep_Trfase_small"/>
</dbReference>
<protein>
    <submittedName>
        <fullName evidence="3">Aminotransferase class V-fold PLP-dependent enzyme</fullName>
    </submittedName>
</protein>
<dbReference type="Proteomes" id="UP000561066">
    <property type="component" value="Unassembled WGS sequence"/>
</dbReference>
<keyword evidence="3" id="KW-0032">Aminotransferase</keyword>
<dbReference type="PANTHER" id="PTHR43586:SF24">
    <property type="entry name" value="BLR4730 PROTEIN"/>
    <property type="match status" value="1"/>
</dbReference>
<feature type="domain" description="Aminotransferase class V" evidence="2">
    <location>
        <begin position="18"/>
        <end position="368"/>
    </location>
</feature>
<proteinExistence type="predicted"/>
<dbReference type="AlphaFoldDB" id="A0A7W4P256"/>
<name>A0A7W4P256_9PROT</name>
<keyword evidence="4" id="KW-1185">Reference proteome</keyword>
<dbReference type="Gene3D" id="3.40.640.10">
    <property type="entry name" value="Type I PLP-dependent aspartate aminotransferase-like (Major domain)"/>
    <property type="match status" value="1"/>
</dbReference>
<dbReference type="Gene3D" id="3.90.1150.10">
    <property type="entry name" value="Aspartate Aminotransferase, domain 1"/>
    <property type="match status" value="1"/>
</dbReference>
<evidence type="ECO:0000259" key="2">
    <source>
        <dbReference type="Pfam" id="PF00266"/>
    </source>
</evidence>
<dbReference type="GO" id="GO:0008483">
    <property type="term" value="F:transaminase activity"/>
    <property type="evidence" value="ECO:0007669"/>
    <property type="project" value="UniProtKB-KW"/>
</dbReference>
<evidence type="ECO:0000313" key="3">
    <source>
        <dbReference type="EMBL" id="MBB2174672.1"/>
    </source>
</evidence>
<dbReference type="InterPro" id="IPR000192">
    <property type="entry name" value="Aminotrans_V_dom"/>
</dbReference>
<accession>A0A7W4P256</accession>
<comment type="caution">
    <text evidence="3">The sequence shown here is derived from an EMBL/GenBank/DDBJ whole genome shotgun (WGS) entry which is preliminary data.</text>
</comment>
<dbReference type="PANTHER" id="PTHR43586">
    <property type="entry name" value="CYSTEINE DESULFURASE"/>
    <property type="match status" value="1"/>
</dbReference>